<dbReference type="GO" id="GO:0003713">
    <property type="term" value="F:transcription coactivator activity"/>
    <property type="evidence" value="ECO:0007669"/>
    <property type="project" value="TreeGrafter"/>
</dbReference>
<dbReference type="OrthoDB" id="8180181at2759"/>
<dbReference type="GO" id="GO:0005634">
    <property type="term" value="C:nucleus"/>
    <property type="evidence" value="ECO:0007669"/>
    <property type="project" value="TreeGrafter"/>
</dbReference>
<feature type="compositionally biased region" description="Low complexity" evidence="1">
    <location>
        <begin position="38"/>
        <end position="56"/>
    </location>
</feature>
<dbReference type="PANTHER" id="PTHR13252:SF1">
    <property type="entry name" value="DAMPENED, ISOFORM A"/>
    <property type="match status" value="1"/>
</dbReference>
<dbReference type="AlphaFoldDB" id="A0A8K0NYM1"/>
<keyword evidence="4" id="KW-1185">Reference proteome</keyword>
<name>A0A8K0NYM1_LADFU</name>
<reference evidence="3" key="1">
    <citation type="submission" date="2013-04" db="EMBL/GenBank/DDBJ databases">
        <authorList>
            <person name="Qu J."/>
            <person name="Murali S.C."/>
            <person name="Bandaranaike D."/>
            <person name="Bellair M."/>
            <person name="Blankenburg K."/>
            <person name="Chao H."/>
            <person name="Dinh H."/>
            <person name="Doddapaneni H."/>
            <person name="Downs B."/>
            <person name="Dugan-Rocha S."/>
            <person name="Elkadiri S."/>
            <person name="Gnanaolivu R.D."/>
            <person name="Hernandez B."/>
            <person name="Javaid M."/>
            <person name="Jayaseelan J.C."/>
            <person name="Lee S."/>
            <person name="Li M."/>
            <person name="Ming W."/>
            <person name="Munidasa M."/>
            <person name="Muniz J."/>
            <person name="Nguyen L."/>
            <person name="Ongeri F."/>
            <person name="Osuji N."/>
            <person name="Pu L.-L."/>
            <person name="Puazo M."/>
            <person name="Qu C."/>
            <person name="Quiroz J."/>
            <person name="Raj R."/>
            <person name="Weissenberger G."/>
            <person name="Xin Y."/>
            <person name="Zou X."/>
            <person name="Han Y."/>
            <person name="Richards S."/>
            <person name="Worley K."/>
            <person name="Muzny D."/>
            <person name="Gibbs R."/>
        </authorList>
    </citation>
    <scope>NUCLEOTIDE SEQUENCE</scope>
    <source>
        <strain evidence="3">Sampled in the wild</strain>
    </source>
</reference>
<reference evidence="3" key="2">
    <citation type="submission" date="2017-10" db="EMBL/GenBank/DDBJ databases">
        <title>Ladona fulva Genome sequencing and assembly.</title>
        <authorList>
            <person name="Murali S."/>
            <person name="Richards S."/>
            <person name="Bandaranaike D."/>
            <person name="Bellair M."/>
            <person name="Blankenburg K."/>
            <person name="Chao H."/>
            <person name="Dinh H."/>
            <person name="Doddapaneni H."/>
            <person name="Dugan-Rocha S."/>
            <person name="Elkadiri S."/>
            <person name="Gnanaolivu R."/>
            <person name="Hernandez B."/>
            <person name="Skinner E."/>
            <person name="Javaid M."/>
            <person name="Lee S."/>
            <person name="Li M."/>
            <person name="Ming W."/>
            <person name="Munidasa M."/>
            <person name="Muniz J."/>
            <person name="Nguyen L."/>
            <person name="Hughes D."/>
            <person name="Osuji N."/>
            <person name="Pu L.-L."/>
            <person name="Puazo M."/>
            <person name="Qu C."/>
            <person name="Quiroz J."/>
            <person name="Raj R."/>
            <person name="Weissenberger G."/>
            <person name="Xin Y."/>
            <person name="Zou X."/>
            <person name="Han Y."/>
            <person name="Worley K."/>
            <person name="Muzny D."/>
            <person name="Gibbs R."/>
        </authorList>
    </citation>
    <scope>NUCLEOTIDE SEQUENCE</scope>
    <source>
        <strain evidence="3">Sampled in the wild</strain>
    </source>
</reference>
<dbReference type="InterPro" id="IPR039719">
    <property type="entry name" value="FBXO28"/>
</dbReference>
<proteinExistence type="predicted"/>
<dbReference type="InterPro" id="IPR036047">
    <property type="entry name" value="F-box-like_dom_sf"/>
</dbReference>
<feature type="region of interest" description="Disordered" evidence="1">
    <location>
        <begin position="1"/>
        <end position="71"/>
    </location>
</feature>
<evidence type="ECO:0000313" key="3">
    <source>
        <dbReference type="EMBL" id="KAG8226537.1"/>
    </source>
</evidence>
<sequence>MVSTRLSSIIAGGSNSNNGSNCNSAENPQERVVSTRLSSIVTGGSNSNSGSCSSTSDVQPEPGPSKSTRQSALTIYSGPDEGLESKATRQSAVNILSLPEEIFEKIFGYMSFKQVGQYRLVCRQFDRICGSILNSTFQRLQNQMLQRFQGIKSKMPRRESARRNHPLACESDIIETLHMRLTLLQMSFGKHIERKHCCFFAGELILAGRICKY</sequence>
<accession>A0A8K0NYM1</accession>
<dbReference type="Pfam" id="PF12937">
    <property type="entry name" value="F-box-like"/>
    <property type="match status" value="1"/>
</dbReference>
<comment type="caution">
    <text evidence="3">The sequence shown here is derived from an EMBL/GenBank/DDBJ whole genome shotgun (WGS) entry which is preliminary data.</text>
</comment>
<gene>
    <name evidence="3" type="ORF">J437_LFUL007878</name>
</gene>
<evidence type="ECO:0000256" key="1">
    <source>
        <dbReference type="SAM" id="MobiDB-lite"/>
    </source>
</evidence>
<dbReference type="CDD" id="cd22100">
    <property type="entry name" value="F-box_FBXO28"/>
    <property type="match status" value="1"/>
</dbReference>
<evidence type="ECO:0000259" key="2">
    <source>
        <dbReference type="PROSITE" id="PS50181"/>
    </source>
</evidence>
<evidence type="ECO:0000313" key="4">
    <source>
        <dbReference type="Proteomes" id="UP000792457"/>
    </source>
</evidence>
<organism evidence="3 4">
    <name type="scientific">Ladona fulva</name>
    <name type="common">Scarce chaser dragonfly</name>
    <name type="synonym">Libellula fulva</name>
    <dbReference type="NCBI Taxonomy" id="123851"/>
    <lineage>
        <taxon>Eukaryota</taxon>
        <taxon>Metazoa</taxon>
        <taxon>Ecdysozoa</taxon>
        <taxon>Arthropoda</taxon>
        <taxon>Hexapoda</taxon>
        <taxon>Insecta</taxon>
        <taxon>Pterygota</taxon>
        <taxon>Palaeoptera</taxon>
        <taxon>Odonata</taxon>
        <taxon>Epiprocta</taxon>
        <taxon>Anisoptera</taxon>
        <taxon>Libelluloidea</taxon>
        <taxon>Libellulidae</taxon>
        <taxon>Ladona</taxon>
    </lineage>
</organism>
<dbReference type="Proteomes" id="UP000792457">
    <property type="component" value="Unassembled WGS sequence"/>
</dbReference>
<dbReference type="Gene3D" id="1.20.1280.50">
    <property type="match status" value="1"/>
</dbReference>
<dbReference type="EMBL" id="KZ308286">
    <property type="protein sequence ID" value="KAG8226537.1"/>
    <property type="molecule type" value="Genomic_DNA"/>
</dbReference>
<dbReference type="PANTHER" id="PTHR13252">
    <property type="entry name" value="F-BOX ONLY PROTEIN 28"/>
    <property type="match status" value="1"/>
</dbReference>
<dbReference type="SUPFAM" id="SSF81383">
    <property type="entry name" value="F-box domain"/>
    <property type="match status" value="1"/>
</dbReference>
<dbReference type="InterPro" id="IPR001810">
    <property type="entry name" value="F-box_dom"/>
</dbReference>
<protein>
    <recommendedName>
        <fullName evidence="2">F-box domain-containing protein</fullName>
    </recommendedName>
</protein>
<feature type="domain" description="F-box" evidence="2">
    <location>
        <begin position="92"/>
        <end position="140"/>
    </location>
</feature>
<dbReference type="PROSITE" id="PS50181">
    <property type="entry name" value="FBOX"/>
    <property type="match status" value="1"/>
</dbReference>
<feature type="compositionally biased region" description="Low complexity" evidence="1">
    <location>
        <begin position="7"/>
        <end position="27"/>
    </location>
</feature>